<sequence length="99" mass="11299">MSECERVHSKSARTGVHFRQCICCGSGSVGIGARSAFGQNAESRSVSRLRNYRKEQWIKFSENVGLIGDQLLERPHRSTQCYYSRYHGKCTVEKNHNCE</sequence>
<organism evidence="1 2">
    <name type="scientific">Ancylostoma ceylanicum</name>
    <dbReference type="NCBI Taxonomy" id="53326"/>
    <lineage>
        <taxon>Eukaryota</taxon>
        <taxon>Metazoa</taxon>
        <taxon>Ecdysozoa</taxon>
        <taxon>Nematoda</taxon>
        <taxon>Chromadorea</taxon>
        <taxon>Rhabditida</taxon>
        <taxon>Rhabditina</taxon>
        <taxon>Rhabditomorpha</taxon>
        <taxon>Strongyloidea</taxon>
        <taxon>Ancylostomatidae</taxon>
        <taxon>Ancylostomatinae</taxon>
        <taxon>Ancylostoma</taxon>
    </lineage>
</organism>
<reference evidence="2" key="1">
    <citation type="journal article" date="2015" name="Nat. Genet.">
        <title>The genome and transcriptome of the zoonotic hookworm Ancylostoma ceylanicum identify infection-specific gene families.</title>
        <authorList>
            <person name="Schwarz E.M."/>
            <person name="Hu Y."/>
            <person name="Antoshechkin I."/>
            <person name="Miller M.M."/>
            <person name="Sternberg P.W."/>
            <person name="Aroian R.V."/>
        </authorList>
    </citation>
    <scope>NUCLEOTIDE SEQUENCE</scope>
    <source>
        <strain evidence="2">HY135</strain>
    </source>
</reference>
<evidence type="ECO:0000313" key="2">
    <source>
        <dbReference type="Proteomes" id="UP000024635"/>
    </source>
</evidence>
<name>A0A016UVA6_9BILA</name>
<accession>A0A016UVA6</accession>
<dbReference type="EMBL" id="JARK01001361">
    <property type="protein sequence ID" value="EYC19090.1"/>
    <property type="molecule type" value="Genomic_DNA"/>
</dbReference>
<comment type="caution">
    <text evidence="1">The sequence shown here is derived from an EMBL/GenBank/DDBJ whole genome shotgun (WGS) entry which is preliminary data.</text>
</comment>
<keyword evidence="2" id="KW-1185">Reference proteome</keyword>
<dbReference type="Proteomes" id="UP000024635">
    <property type="component" value="Unassembled WGS sequence"/>
</dbReference>
<dbReference type="AlphaFoldDB" id="A0A016UVA6"/>
<proteinExistence type="predicted"/>
<protein>
    <submittedName>
        <fullName evidence="1">Uncharacterized protein</fullName>
    </submittedName>
</protein>
<gene>
    <name evidence="1" type="primary">Acey_s0025.g1166</name>
    <name evidence="1" type="ORF">Y032_0025g1166</name>
</gene>
<evidence type="ECO:0000313" key="1">
    <source>
        <dbReference type="EMBL" id="EYC19090.1"/>
    </source>
</evidence>